<dbReference type="InterPro" id="IPR015421">
    <property type="entry name" value="PyrdxlP-dep_Trfase_major"/>
</dbReference>
<dbReference type="SUPFAM" id="SSF53383">
    <property type="entry name" value="PLP-dependent transferases"/>
    <property type="match status" value="1"/>
</dbReference>
<feature type="compositionally biased region" description="Basic and acidic residues" evidence="2">
    <location>
        <begin position="612"/>
        <end position="636"/>
    </location>
</feature>
<evidence type="ECO:0000256" key="1">
    <source>
        <dbReference type="ARBA" id="ARBA00022898"/>
    </source>
</evidence>
<feature type="compositionally biased region" description="Basic and acidic residues" evidence="2">
    <location>
        <begin position="429"/>
        <end position="528"/>
    </location>
</feature>
<feature type="region of interest" description="Disordered" evidence="2">
    <location>
        <begin position="1044"/>
        <end position="1106"/>
    </location>
</feature>
<feature type="compositionally biased region" description="Basic and acidic residues" evidence="2">
    <location>
        <begin position="983"/>
        <end position="994"/>
    </location>
</feature>
<feature type="compositionally biased region" description="Basic and acidic residues" evidence="2">
    <location>
        <begin position="1048"/>
        <end position="1074"/>
    </location>
</feature>
<gene>
    <name evidence="4" type="ORF">niasHT_023899</name>
</gene>
<dbReference type="InterPro" id="IPR015422">
    <property type="entry name" value="PyrdxlP-dep_Trfase_small"/>
</dbReference>
<feature type="compositionally biased region" description="Basic and acidic residues" evidence="2">
    <location>
        <begin position="923"/>
        <end position="939"/>
    </location>
</feature>
<comment type="caution">
    <text evidence="4">The sequence shown here is derived from an EMBL/GenBank/DDBJ whole genome shotgun (WGS) entry which is preliminary data.</text>
</comment>
<feature type="compositionally biased region" description="Polar residues" evidence="2">
    <location>
        <begin position="1326"/>
        <end position="1337"/>
    </location>
</feature>
<dbReference type="InterPro" id="IPR015424">
    <property type="entry name" value="PyrdxlP-dep_Trfase"/>
</dbReference>
<feature type="compositionally biased region" description="Basic and acidic residues" evidence="2">
    <location>
        <begin position="651"/>
        <end position="667"/>
    </location>
</feature>
<feature type="region of interest" description="Disordered" evidence="2">
    <location>
        <begin position="421"/>
        <end position="588"/>
    </location>
</feature>
<feature type="compositionally biased region" description="Basic and acidic residues" evidence="2">
    <location>
        <begin position="703"/>
        <end position="726"/>
    </location>
</feature>
<name>A0ABD2JCJ0_9BILA</name>
<dbReference type="PANTHER" id="PTHR43795">
    <property type="entry name" value="BIFUNCTIONAL ASPARTATE AMINOTRANSFERASE AND GLUTAMATE/ASPARTATE-PREPHENATE AMINOTRANSFERASE-RELATED"/>
    <property type="match status" value="1"/>
</dbReference>
<dbReference type="Proteomes" id="UP001620626">
    <property type="component" value="Unassembled WGS sequence"/>
</dbReference>
<dbReference type="Gene3D" id="3.90.1150.10">
    <property type="entry name" value="Aspartate Aminotransferase, domain 1"/>
    <property type="match status" value="1"/>
</dbReference>
<dbReference type="PANTHER" id="PTHR43795:SF39">
    <property type="entry name" value="AMINOTRANSFERASE CLASS I_CLASSII DOMAIN-CONTAINING PROTEIN"/>
    <property type="match status" value="1"/>
</dbReference>
<evidence type="ECO:0000313" key="5">
    <source>
        <dbReference type="Proteomes" id="UP001620626"/>
    </source>
</evidence>
<feature type="compositionally biased region" description="Basic and acidic residues" evidence="2">
    <location>
        <begin position="535"/>
        <end position="554"/>
    </location>
</feature>
<evidence type="ECO:0000259" key="3">
    <source>
        <dbReference type="Pfam" id="PF00155"/>
    </source>
</evidence>
<feature type="compositionally biased region" description="Gly residues" evidence="2">
    <location>
        <begin position="729"/>
        <end position="739"/>
    </location>
</feature>
<feature type="compositionally biased region" description="Basic residues" evidence="2">
    <location>
        <begin position="1316"/>
        <end position="1325"/>
    </location>
</feature>
<feature type="region of interest" description="Disordered" evidence="2">
    <location>
        <begin position="963"/>
        <end position="1009"/>
    </location>
</feature>
<dbReference type="CDD" id="cd00609">
    <property type="entry name" value="AAT_like"/>
    <property type="match status" value="1"/>
</dbReference>
<evidence type="ECO:0000256" key="2">
    <source>
        <dbReference type="SAM" id="MobiDB-lite"/>
    </source>
</evidence>
<feature type="region of interest" description="Disordered" evidence="2">
    <location>
        <begin position="921"/>
        <end position="947"/>
    </location>
</feature>
<feature type="region of interest" description="Disordered" evidence="2">
    <location>
        <begin position="612"/>
        <end position="675"/>
    </location>
</feature>
<feature type="domain" description="Aminotransferase class I/classII large" evidence="3">
    <location>
        <begin position="73"/>
        <end position="393"/>
    </location>
</feature>
<feature type="compositionally biased region" description="Polar residues" evidence="2">
    <location>
        <begin position="995"/>
        <end position="1006"/>
    </location>
</feature>
<dbReference type="EMBL" id="JBICBT010001002">
    <property type="protein sequence ID" value="KAL3088339.1"/>
    <property type="molecule type" value="Genomic_DNA"/>
</dbReference>
<feature type="region of interest" description="Disordered" evidence="2">
    <location>
        <begin position="695"/>
        <end position="740"/>
    </location>
</feature>
<feature type="region of interest" description="Disordered" evidence="2">
    <location>
        <begin position="890"/>
        <end position="909"/>
    </location>
</feature>
<dbReference type="Gene3D" id="3.40.640.10">
    <property type="entry name" value="Type I PLP-dependent aspartate aminotransferase-like (Major domain)"/>
    <property type="match status" value="1"/>
</dbReference>
<feature type="compositionally biased region" description="Basic and acidic residues" evidence="2">
    <location>
        <begin position="963"/>
        <end position="974"/>
    </location>
</feature>
<feature type="compositionally biased region" description="Basic and acidic residues" evidence="2">
    <location>
        <begin position="570"/>
        <end position="580"/>
    </location>
</feature>
<feature type="compositionally biased region" description="Basic and acidic residues" evidence="2">
    <location>
        <begin position="1241"/>
        <end position="1266"/>
    </location>
</feature>
<feature type="region of interest" description="Disordered" evidence="2">
    <location>
        <begin position="1235"/>
        <end position="1352"/>
    </location>
</feature>
<protein>
    <recommendedName>
        <fullName evidence="3">Aminotransferase class I/classII large domain-containing protein</fullName>
    </recommendedName>
</protein>
<dbReference type="Pfam" id="PF00155">
    <property type="entry name" value="Aminotran_1_2"/>
    <property type="match status" value="1"/>
</dbReference>
<organism evidence="4 5">
    <name type="scientific">Heterodera trifolii</name>
    <dbReference type="NCBI Taxonomy" id="157864"/>
    <lineage>
        <taxon>Eukaryota</taxon>
        <taxon>Metazoa</taxon>
        <taxon>Ecdysozoa</taxon>
        <taxon>Nematoda</taxon>
        <taxon>Chromadorea</taxon>
        <taxon>Rhabditida</taxon>
        <taxon>Tylenchina</taxon>
        <taxon>Tylenchomorpha</taxon>
        <taxon>Tylenchoidea</taxon>
        <taxon>Heteroderidae</taxon>
        <taxon>Heteroderinae</taxon>
        <taxon>Heterodera</taxon>
    </lineage>
</organism>
<sequence length="1388" mass="160122">MADGKDSVNAKNGTSVLQKGDTRTDCIDLRCDGPIDQCTEMLAEKIFDPSFWNGAEQFLAQPAPLGGYEIVRKALSRHIRHLLGESVPSDQLLLVPNASVALELFVRCCCSPGDVVLCPIPFAADEFLSEEFRSANSSIDFVTVNLPWNSSLLSCAELQQTTEGLGKKRVRALLLHNPNPIFGWNGDGQRQLAHILEWATERGIFLLVDESLATMDLWEFISCLGLDRSRLVWLWSAAKHFSLPGLEFAALLFPSADLVRLSLPFLQIHSCAPLVQYLVANLLEDLDWSSELFARRKSRIEELRAKTIEGVAELGVSRTLMSLAKSTQWVLIDLKTFLDDINFESERILRDEFSQKAHLKLTSGEELGMTDPGWFRIRVESNEDKMNEVLNRLRMILEGRRRRRSIWEWEKKDMSIYGGGRTETVWTEEEQKGKEKETEDGAKKKTEEKEKEETEEKEEKKLDEKVKREKETGKKETEEKEKEGKEMGKKETEEKEEKEEKADEKVKEETKERNEGEGKKEREDKEEKEAEETNEAEKKEQKDKIGTGKRTKEEEMFDEEFLRQIFTFGEFRKRERAEEEKKEEEEKDEIIQKVFSIFPKERLIWKGSVEEKCTKDQKEKEETDRRREEKEVREWAGEGEEGTKMSNGAELWRKGGNGEEKQQKAKESISTTNKLSEMNFVEEMIKGMEGEFYDEVSTEEEGENGRKSEKEKRTEWGRGEGEEQSKDGGPNGHLKGGGSMEQSDVQIYRMFEERRHSPFNDVFFMESIRRDQSVFDHYASDSNLAYHPRHLCPLTRSDSGELSSEFGFGTSSDPIDIHPPELILDDNIRSRDSAFLSDSSPAHTSALAQMNDERNYGPTAQMMNDSGIFLDFLPGSLSIDFPLLVSTEKLRTQNEEGNDEGKRSTDEGRAITVELQFKTPKAFTEEELRTTDVERKEEDESREDEPFEVAEWKPLEEIEAEKAQIEEKNEEKVARTQMGRNKAKNDTLRNESDAQQKLASQLNEGSSFCPAKQQVSWIEVNGSEIGQIDGERVPIWKPMEEFEDEEKWENMAEERRTQCKENDEMDQLEKKATDVVEEWNARVGGKVGEEEEEEETEVELHFVRGERTEREAATKVRFGRDWANRRTTVRDTEDEVGRKDEGPVHFEKRENEMPGRASYFQIHQRMKMGRKLEDDDYNKSMPRDTIILEHMNITELEYSGGTIGRRGQRVQTSISTQINRWAADEWFKQIPTREGLEEEKDERVKSKEEVRRRRNSRMDESSERGTKVRSIRRKRETEEDDEERAGTKGNGEGQPPQLYSEFETIHHGKTEGSIARTRHRQKRQQPKSPSRVTVTTTFGGGENGDDDGALGRDRVTVTHTPGSNWIVSSVYRSTEWGWEKVSLPAERR</sequence>
<evidence type="ECO:0000313" key="4">
    <source>
        <dbReference type="EMBL" id="KAL3088339.1"/>
    </source>
</evidence>
<dbReference type="InterPro" id="IPR004839">
    <property type="entry name" value="Aminotransferase_I/II_large"/>
</dbReference>
<keyword evidence="5" id="KW-1185">Reference proteome</keyword>
<keyword evidence="1" id="KW-0663">Pyridoxal phosphate</keyword>
<accession>A0ABD2JCJ0</accession>
<reference evidence="4 5" key="1">
    <citation type="submission" date="2024-10" db="EMBL/GenBank/DDBJ databases">
        <authorList>
            <person name="Kim D."/>
        </authorList>
    </citation>
    <scope>NUCLEOTIDE SEQUENCE [LARGE SCALE GENOMIC DNA]</scope>
    <source>
        <strain evidence="4">BH-2024</strain>
    </source>
</reference>
<dbReference type="InterPro" id="IPR050478">
    <property type="entry name" value="Ethylene_sulfur-biosynth"/>
</dbReference>
<proteinExistence type="predicted"/>